<evidence type="ECO:0000313" key="1">
    <source>
        <dbReference type="EMBL" id="TDL28681.1"/>
    </source>
</evidence>
<sequence>MSELPYYILLSQPSSSLVHPAIQYHFADDPPISLLPSSPGETVLVLDYDPSSSNPPAAQSLSTNTAVTSVKVTDAPGAAVAKEGEPKRNDKMFIIETIAETRATEDAEGTTNPYTILAQFRQRNAVLRSAMDFPPIQAEPTHPDS</sequence>
<organism evidence="1 2">
    <name type="scientific">Rickenella mellea</name>
    <dbReference type="NCBI Taxonomy" id="50990"/>
    <lineage>
        <taxon>Eukaryota</taxon>
        <taxon>Fungi</taxon>
        <taxon>Dikarya</taxon>
        <taxon>Basidiomycota</taxon>
        <taxon>Agaricomycotina</taxon>
        <taxon>Agaricomycetes</taxon>
        <taxon>Hymenochaetales</taxon>
        <taxon>Rickenellaceae</taxon>
        <taxon>Rickenella</taxon>
    </lineage>
</organism>
<proteinExistence type="predicted"/>
<name>A0A4Y7QN50_9AGAM</name>
<dbReference type="EMBL" id="ML170157">
    <property type="protein sequence ID" value="TDL28681.1"/>
    <property type="molecule type" value="Genomic_DNA"/>
</dbReference>
<dbReference type="Proteomes" id="UP000294933">
    <property type="component" value="Unassembled WGS sequence"/>
</dbReference>
<gene>
    <name evidence="1" type="ORF">BD410DRAFT_781205</name>
</gene>
<dbReference type="OrthoDB" id="3192267at2759"/>
<keyword evidence="2" id="KW-1185">Reference proteome</keyword>
<dbReference type="VEuPathDB" id="FungiDB:BD410DRAFT_781205"/>
<accession>A0A4Y7QN50</accession>
<reference evidence="1 2" key="1">
    <citation type="submission" date="2018-06" db="EMBL/GenBank/DDBJ databases">
        <title>A transcriptomic atlas of mushroom development highlights an independent origin of complex multicellularity.</title>
        <authorList>
            <consortium name="DOE Joint Genome Institute"/>
            <person name="Krizsan K."/>
            <person name="Almasi E."/>
            <person name="Merenyi Z."/>
            <person name="Sahu N."/>
            <person name="Viragh M."/>
            <person name="Koszo T."/>
            <person name="Mondo S."/>
            <person name="Kiss B."/>
            <person name="Balint B."/>
            <person name="Kues U."/>
            <person name="Barry K."/>
            <person name="Hegedus J.C."/>
            <person name="Henrissat B."/>
            <person name="Johnson J."/>
            <person name="Lipzen A."/>
            <person name="Ohm R."/>
            <person name="Nagy I."/>
            <person name="Pangilinan J."/>
            <person name="Yan J."/>
            <person name="Xiong Y."/>
            <person name="Grigoriev I.V."/>
            <person name="Hibbett D.S."/>
            <person name="Nagy L.G."/>
        </authorList>
    </citation>
    <scope>NUCLEOTIDE SEQUENCE [LARGE SCALE GENOMIC DNA]</scope>
    <source>
        <strain evidence="1 2">SZMC22713</strain>
    </source>
</reference>
<evidence type="ECO:0000313" key="2">
    <source>
        <dbReference type="Proteomes" id="UP000294933"/>
    </source>
</evidence>
<protein>
    <submittedName>
        <fullName evidence="1">Uncharacterized protein</fullName>
    </submittedName>
</protein>
<dbReference type="AlphaFoldDB" id="A0A4Y7QN50"/>